<evidence type="ECO:0000256" key="4">
    <source>
        <dbReference type="ARBA" id="ARBA00017504"/>
    </source>
</evidence>
<evidence type="ECO:0000256" key="3">
    <source>
        <dbReference type="ARBA" id="ARBA00006501"/>
    </source>
</evidence>
<organism evidence="15 16">
    <name type="scientific">Cyanobium gracile UHCC 0139</name>
    <dbReference type="NCBI Taxonomy" id="3110308"/>
    <lineage>
        <taxon>Bacteria</taxon>
        <taxon>Bacillati</taxon>
        <taxon>Cyanobacteriota</taxon>
        <taxon>Cyanophyceae</taxon>
        <taxon>Synechococcales</taxon>
        <taxon>Prochlorococcaceae</taxon>
        <taxon>Cyanobium</taxon>
    </lineage>
</organism>
<keyword evidence="6 14" id="KW-0349">Heme</keyword>
<evidence type="ECO:0000256" key="5">
    <source>
        <dbReference type="ARBA" id="ARBA00022475"/>
    </source>
</evidence>
<keyword evidence="8 14" id="KW-0479">Metal-binding</keyword>
<comment type="subcellular location">
    <subcellularLocation>
        <location evidence="1 14">Cell membrane</location>
        <topology evidence="1 14">Multi-pass membrane protein</topology>
    </subcellularLocation>
</comment>
<evidence type="ECO:0000256" key="9">
    <source>
        <dbReference type="ARBA" id="ARBA00022989"/>
    </source>
</evidence>
<dbReference type="Pfam" id="PF03653">
    <property type="entry name" value="UPF0093"/>
    <property type="match status" value="1"/>
</dbReference>
<feature type="transmembrane region" description="Helical" evidence="14">
    <location>
        <begin position="103"/>
        <end position="122"/>
    </location>
</feature>
<evidence type="ECO:0000313" key="15">
    <source>
        <dbReference type="EMBL" id="MEA5390589.1"/>
    </source>
</evidence>
<keyword evidence="12 14" id="KW-0472">Membrane</keyword>
<evidence type="ECO:0000256" key="10">
    <source>
        <dbReference type="ARBA" id="ARBA00023002"/>
    </source>
</evidence>
<comment type="similarity">
    <text evidence="3 14">Belongs to the HemJ family.</text>
</comment>
<keyword evidence="11 14" id="KW-0408">Iron</keyword>
<dbReference type="NCBIfam" id="TIGR00701">
    <property type="entry name" value="protoporphyrinogen oxidase HemJ"/>
    <property type="match status" value="1"/>
</dbReference>
<comment type="catalytic activity">
    <reaction evidence="13 14">
        <text>protoporphyrinogen IX + 3 A = protoporphyrin IX + 3 AH2</text>
        <dbReference type="Rhea" id="RHEA:62000"/>
        <dbReference type="ChEBI" id="CHEBI:13193"/>
        <dbReference type="ChEBI" id="CHEBI:17499"/>
        <dbReference type="ChEBI" id="CHEBI:57306"/>
        <dbReference type="ChEBI" id="CHEBI:57307"/>
    </reaction>
</comment>
<comment type="subunit">
    <text evidence="14">Homodimer.</text>
</comment>
<evidence type="ECO:0000256" key="2">
    <source>
        <dbReference type="ARBA" id="ARBA00005073"/>
    </source>
</evidence>
<evidence type="ECO:0000256" key="12">
    <source>
        <dbReference type="ARBA" id="ARBA00023136"/>
    </source>
</evidence>
<name>A0ABU5RS68_9CYAN</name>
<proteinExistence type="inferred from homology"/>
<feature type="binding site" description="axial binding residue" evidence="14">
    <location>
        <position position="23"/>
    </location>
    <ligand>
        <name>heme</name>
        <dbReference type="ChEBI" id="CHEBI:30413"/>
    </ligand>
    <ligandPart>
        <name>Fe</name>
        <dbReference type="ChEBI" id="CHEBI:18248"/>
    </ligandPart>
</feature>
<evidence type="ECO:0000256" key="14">
    <source>
        <dbReference type="HAMAP-Rule" id="MF_02239"/>
    </source>
</evidence>
<evidence type="ECO:0000256" key="6">
    <source>
        <dbReference type="ARBA" id="ARBA00022617"/>
    </source>
</evidence>
<gene>
    <name evidence="15" type="primary">hemJ</name>
    <name evidence="15" type="ORF">VB738_04855</name>
</gene>
<feature type="transmembrane region" description="Helical" evidence="14">
    <location>
        <begin position="69"/>
        <end position="91"/>
    </location>
</feature>
<comment type="caution">
    <text evidence="15">The sequence shown here is derived from an EMBL/GenBank/DDBJ whole genome shotgun (WGS) entry which is preliminary data.</text>
</comment>
<keyword evidence="10 14" id="KW-0560">Oxidoreductase</keyword>
<dbReference type="EC" id="1.3.99.-" evidence="14"/>
<dbReference type="PANTHER" id="PTHR40255:SF1">
    <property type="entry name" value="PROTOPORPHYRINOGEN IX OXIDASE"/>
    <property type="match status" value="1"/>
</dbReference>
<keyword evidence="7 14" id="KW-0812">Transmembrane</keyword>
<feature type="binding site" description="axial binding residue" evidence="14">
    <location>
        <position position="104"/>
    </location>
    <ligand>
        <name>heme</name>
        <dbReference type="ChEBI" id="CHEBI:30413"/>
    </ligand>
    <ligandPart>
        <name>Fe</name>
        <dbReference type="ChEBI" id="CHEBI:18248"/>
    </ligandPart>
</feature>
<dbReference type="PANTHER" id="PTHR40255">
    <property type="entry name" value="UPF0093 MEMBRANE PROTEIN SLR1790"/>
    <property type="match status" value="1"/>
</dbReference>
<comment type="cofactor">
    <cofactor evidence="14">
        <name>heme b</name>
        <dbReference type="ChEBI" id="CHEBI:60344"/>
    </cofactor>
    <text evidence="14">Binds 1 heme b (iron(II)-protoporphyrin IX) group per subunit.</text>
</comment>
<dbReference type="RefSeq" id="WP_323304674.1">
    <property type="nucleotide sequence ID" value="NZ_JAYGHX010000002.1"/>
</dbReference>
<evidence type="ECO:0000256" key="13">
    <source>
        <dbReference type="ARBA" id="ARBA00048390"/>
    </source>
</evidence>
<evidence type="ECO:0000256" key="1">
    <source>
        <dbReference type="ARBA" id="ARBA00004651"/>
    </source>
</evidence>
<keyword evidence="9 14" id="KW-1133">Transmembrane helix</keyword>
<dbReference type="HAMAP" id="MF_02239">
    <property type="entry name" value="HemJ"/>
    <property type="match status" value="1"/>
</dbReference>
<keyword evidence="16" id="KW-1185">Reference proteome</keyword>
<evidence type="ECO:0000313" key="16">
    <source>
        <dbReference type="Proteomes" id="UP001304461"/>
    </source>
</evidence>
<feature type="transmembrane region" description="Helical" evidence="14">
    <location>
        <begin position="143"/>
        <end position="161"/>
    </location>
</feature>
<comment type="pathway">
    <text evidence="2 14">Porphyrin-containing compound metabolism; protoporphyrin-IX biosynthesis; protoporphyrin-IX from protoporphyrinogen-IX: step 1/1.</text>
</comment>
<comment type="function">
    <text evidence="14">Catalyzes the oxidation of protoporphyrinogen IX to protoporphyrin IX.</text>
</comment>
<evidence type="ECO:0000256" key="11">
    <source>
        <dbReference type="ARBA" id="ARBA00023004"/>
    </source>
</evidence>
<reference evidence="15 16" key="1">
    <citation type="submission" date="2023-12" db="EMBL/GenBank/DDBJ databases">
        <title>Baltic Sea Cyanobacteria.</title>
        <authorList>
            <person name="Delbaje E."/>
            <person name="Fewer D.P."/>
            <person name="Shishido T.K."/>
        </authorList>
    </citation>
    <scope>NUCLEOTIDE SEQUENCE [LARGE SCALE GENOMIC DNA]</scope>
    <source>
        <strain evidence="15 16">UHCC 0139</strain>
    </source>
</reference>
<feature type="transmembrane region" description="Helical" evidence="14">
    <location>
        <begin position="167"/>
        <end position="185"/>
    </location>
</feature>
<evidence type="ECO:0000256" key="8">
    <source>
        <dbReference type="ARBA" id="ARBA00022723"/>
    </source>
</evidence>
<evidence type="ECO:0000256" key="7">
    <source>
        <dbReference type="ARBA" id="ARBA00022692"/>
    </source>
</evidence>
<dbReference type="InterPro" id="IPR005265">
    <property type="entry name" value="HemJ-like"/>
</dbReference>
<accession>A0ABU5RS68</accession>
<protein>
    <recommendedName>
        <fullName evidence="4 14">Protoporphyrinogen IX oxidase</fullName>
        <shortName evidence="14">PPO</shortName>
        <ecNumber evidence="14">1.3.99.-</ecNumber>
    </recommendedName>
</protein>
<sequence>MTLPLSLAVTLPPEAYLWFKTLHIVGVVVWFAGLFYLVRLFIYHREAAELEPPLRQAFEQQYGLMERRLANIITTPGMVVAVAMAVGLLLVEPLWLKQAWMHAKLAVVAALLAYHWFCYRLMGQLQRGVCNWSGRQLRALNELPTLMLVLVVMLVVFKNQFPTGAATWFLVALVVFMAASIQFYARWRRLRVERLAQQESGGAAA</sequence>
<dbReference type="Proteomes" id="UP001304461">
    <property type="component" value="Unassembled WGS sequence"/>
</dbReference>
<keyword evidence="5 14" id="KW-1003">Cell membrane</keyword>
<dbReference type="EMBL" id="JAYGHX010000002">
    <property type="protein sequence ID" value="MEA5390589.1"/>
    <property type="molecule type" value="Genomic_DNA"/>
</dbReference>
<feature type="transmembrane region" description="Helical" evidence="14">
    <location>
        <begin position="15"/>
        <end position="38"/>
    </location>
</feature>